<dbReference type="RefSeq" id="WP_087666345.1">
    <property type="nucleotide sequence ID" value="NZ_FCNW02000004.1"/>
</dbReference>
<evidence type="ECO:0000256" key="2">
    <source>
        <dbReference type="ARBA" id="ARBA00022475"/>
    </source>
</evidence>
<keyword evidence="8" id="KW-1185">Reference proteome</keyword>
<accession>A0A158FWU6</accession>
<gene>
    <name evidence="7" type="ORF">AWB65_01285</name>
</gene>
<dbReference type="EMBL" id="FCNW02000004">
    <property type="protein sequence ID" value="SAL23799.1"/>
    <property type="molecule type" value="Genomic_DNA"/>
</dbReference>
<dbReference type="STRING" id="326474.AWB65_01285"/>
<dbReference type="GO" id="GO:0015171">
    <property type="term" value="F:amino acid transmembrane transporter activity"/>
    <property type="evidence" value="ECO:0007669"/>
    <property type="project" value="TreeGrafter"/>
</dbReference>
<evidence type="ECO:0000313" key="7">
    <source>
        <dbReference type="EMBL" id="SAL23799.1"/>
    </source>
</evidence>
<feature type="transmembrane region" description="Helical" evidence="6">
    <location>
        <begin position="188"/>
        <end position="207"/>
    </location>
</feature>
<evidence type="ECO:0000256" key="5">
    <source>
        <dbReference type="ARBA" id="ARBA00023136"/>
    </source>
</evidence>
<dbReference type="InterPro" id="IPR001123">
    <property type="entry name" value="LeuE-type"/>
</dbReference>
<feature type="transmembrane region" description="Helical" evidence="6">
    <location>
        <begin position="43"/>
        <end position="66"/>
    </location>
</feature>
<evidence type="ECO:0000256" key="1">
    <source>
        <dbReference type="ARBA" id="ARBA00004651"/>
    </source>
</evidence>
<protein>
    <submittedName>
        <fullName evidence="7">Lysine exporter protein LysE/YggA</fullName>
    </submittedName>
</protein>
<dbReference type="Proteomes" id="UP000054977">
    <property type="component" value="Unassembled WGS sequence"/>
</dbReference>
<dbReference type="PIRSF" id="PIRSF006324">
    <property type="entry name" value="LeuE"/>
    <property type="match status" value="1"/>
</dbReference>
<comment type="caution">
    <text evidence="7">The sequence shown here is derived from an EMBL/GenBank/DDBJ whole genome shotgun (WGS) entry which is preliminary data.</text>
</comment>
<dbReference type="Pfam" id="PF01810">
    <property type="entry name" value="LysE"/>
    <property type="match status" value="1"/>
</dbReference>
<comment type="subcellular location">
    <subcellularLocation>
        <location evidence="1">Cell membrane</location>
        <topology evidence="1">Multi-pass membrane protein</topology>
    </subcellularLocation>
</comment>
<reference evidence="7" key="1">
    <citation type="submission" date="2016-01" db="EMBL/GenBank/DDBJ databases">
        <authorList>
            <person name="Peeters C."/>
        </authorList>
    </citation>
    <scope>NUCLEOTIDE SEQUENCE [LARGE SCALE GENOMIC DNA]</scope>
    <source>
        <strain evidence="7">LMG 22934</strain>
    </source>
</reference>
<evidence type="ECO:0000256" key="6">
    <source>
        <dbReference type="SAM" id="Phobius"/>
    </source>
</evidence>
<keyword evidence="2" id="KW-1003">Cell membrane</keyword>
<evidence type="ECO:0000313" key="8">
    <source>
        <dbReference type="Proteomes" id="UP000054977"/>
    </source>
</evidence>
<sequence length="208" mass="21870">MVSLHLLAVFVGALAVVYALPGPDMALVLQTSATRGMKHGFATAGGLAIARATHVTLSALGVAALLRSAPWLYDSVRIAGALYLAYVAVQIFRSPAFGLDDAARPNASSTLRAAVTKGVLSSILNPKALLFCSVLLPQFVHPEAGAVWSQVVELGVVLVAIGVAFDVTLALGAFRISGWLRRHPRAQVVQRWTFSGALLAFAVRLSID</sequence>
<keyword evidence="5 6" id="KW-0472">Membrane</keyword>
<dbReference type="GO" id="GO:0005886">
    <property type="term" value="C:plasma membrane"/>
    <property type="evidence" value="ECO:0007669"/>
    <property type="project" value="UniProtKB-SubCell"/>
</dbReference>
<evidence type="ECO:0000256" key="4">
    <source>
        <dbReference type="ARBA" id="ARBA00022989"/>
    </source>
</evidence>
<dbReference type="PANTHER" id="PTHR30086">
    <property type="entry name" value="ARGININE EXPORTER PROTEIN ARGO"/>
    <property type="match status" value="1"/>
</dbReference>
<dbReference type="AlphaFoldDB" id="A0A158FWU6"/>
<feature type="transmembrane region" description="Helical" evidence="6">
    <location>
        <begin position="78"/>
        <end position="96"/>
    </location>
</feature>
<keyword evidence="3 6" id="KW-0812">Transmembrane</keyword>
<keyword evidence="4 6" id="KW-1133">Transmembrane helix</keyword>
<feature type="transmembrane region" description="Helical" evidence="6">
    <location>
        <begin position="154"/>
        <end position="176"/>
    </location>
</feature>
<evidence type="ECO:0000256" key="3">
    <source>
        <dbReference type="ARBA" id="ARBA00022692"/>
    </source>
</evidence>
<dbReference type="OrthoDB" id="9804822at2"/>
<organism evidence="7 8">
    <name type="scientific">Caballeronia humi</name>
    <dbReference type="NCBI Taxonomy" id="326474"/>
    <lineage>
        <taxon>Bacteria</taxon>
        <taxon>Pseudomonadati</taxon>
        <taxon>Pseudomonadota</taxon>
        <taxon>Betaproteobacteria</taxon>
        <taxon>Burkholderiales</taxon>
        <taxon>Burkholderiaceae</taxon>
        <taxon>Caballeronia</taxon>
    </lineage>
</organism>
<name>A0A158FWU6_9BURK</name>
<proteinExistence type="predicted"/>
<dbReference type="PANTHER" id="PTHR30086:SF20">
    <property type="entry name" value="ARGININE EXPORTER PROTEIN ARGO-RELATED"/>
    <property type="match status" value="1"/>
</dbReference>